<proteinExistence type="predicted"/>
<evidence type="ECO:0000313" key="1">
    <source>
        <dbReference type="EMBL" id="SDW08777.1"/>
    </source>
</evidence>
<sequence>MILYGSSFELGKTLFEEEIAKIQLVLSACIQLCFLYIKRNRGKIGAKEISYEEDNNGIYGTVYALWMC</sequence>
<dbReference type="AlphaFoldDB" id="A0A1H2QNJ5"/>
<evidence type="ECO:0000313" key="2">
    <source>
        <dbReference type="Proteomes" id="UP000182429"/>
    </source>
</evidence>
<name>A0A1H2QNJ5_9FIRM</name>
<accession>A0A1H2QNJ5</accession>
<protein>
    <submittedName>
        <fullName evidence="1">Uncharacterized protein</fullName>
    </submittedName>
</protein>
<dbReference type="Proteomes" id="UP000182429">
    <property type="component" value="Unassembled WGS sequence"/>
</dbReference>
<dbReference type="EMBL" id="FNNF01000003">
    <property type="protein sequence ID" value="SDW08777.1"/>
    <property type="molecule type" value="Genomic_DNA"/>
</dbReference>
<gene>
    <name evidence="1" type="ORF">SAMN04487759_10394</name>
</gene>
<organism evidence="1 2">
    <name type="scientific">Kandleria vitulina</name>
    <dbReference type="NCBI Taxonomy" id="1630"/>
    <lineage>
        <taxon>Bacteria</taxon>
        <taxon>Bacillati</taxon>
        <taxon>Bacillota</taxon>
        <taxon>Erysipelotrichia</taxon>
        <taxon>Erysipelotrichales</taxon>
        <taxon>Coprobacillaceae</taxon>
        <taxon>Kandleria</taxon>
    </lineage>
</organism>
<reference evidence="1 2" key="1">
    <citation type="submission" date="2016-10" db="EMBL/GenBank/DDBJ databases">
        <authorList>
            <person name="de Groot N.N."/>
        </authorList>
    </citation>
    <scope>NUCLEOTIDE SEQUENCE [LARGE SCALE GENOMIC DNA]</scope>
    <source>
        <strain evidence="1 2">S3b</strain>
    </source>
</reference>